<protein>
    <submittedName>
        <fullName evidence="7">AAA family ATPase</fullName>
    </submittedName>
</protein>
<keyword evidence="8" id="KW-1185">Reference proteome</keyword>
<dbReference type="PANTHER" id="PTHR11070">
    <property type="entry name" value="UVRD / RECB / PCRA DNA HELICASE FAMILY MEMBER"/>
    <property type="match status" value="1"/>
</dbReference>
<evidence type="ECO:0000256" key="3">
    <source>
        <dbReference type="ARBA" id="ARBA00022806"/>
    </source>
</evidence>
<dbReference type="PANTHER" id="PTHR11070:SF45">
    <property type="entry name" value="DNA 3'-5' HELICASE"/>
    <property type="match status" value="1"/>
</dbReference>
<dbReference type="SUPFAM" id="SSF52540">
    <property type="entry name" value="P-loop containing nucleoside triphosphate hydrolases"/>
    <property type="match status" value="1"/>
</dbReference>
<dbReference type="InterPro" id="IPR000212">
    <property type="entry name" value="DNA_helicase_UvrD/REP"/>
</dbReference>
<keyword evidence="3 5" id="KW-0347">Helicase</keyword>
<evidence type="ECO:0000313" key="8">
    <source>
        <dbReference type="Proteomes" id="UP001501371"/>
    </source>
</evidence>
<name>A0ABN1UIY8_9ACTN</name>
<dbReference type="Proteomes" id="UP001501371">
    <property type="component" value="Unassembled WGS sequence"/>
</dbReference>
<feature type="domain" description="UvrD-like helicase ATP-binding" evidence="6">
    <location>
        <begin position="186"/>
        <end position="613"/>
    </location>
</feature>
<comment type="caution">
    <text evidence="7">The sequence shown here is derived from an EMBL/GenBank/DDBJ whole genome shotgun (WGS) entry which is preliminary data.</text>
</comment>
<evidence type="ECO:0000259" key="6">
    <source>
        <dbReference type="PROSITE" id="PS51198"/>
    </source>
</evidence>
<proteinExistence type="predicted"/>
<sequence>MSNEELREARELRHEQQFVSVLYERLDTLREQAEAAVEVSAGQVSTVRQARVERDISVAEHSGRLATLNAVESGLCFGRIVSADGVSHHIGRLGMRRDDQERTPLLIDWRAPVARPFYLATGYTPMGLRRRRHITTRGREVTALHDEIMDLADTTRTGFEDPDGDAVLLSALNSARTGRMSDIVQTIQAEQDRIIRAPYCGVLVVEGGPGTGKTAVALHRAAYLLYAHREQLARRAVLIVGPNPAFLGYIGEVLPSLGETGVLLATVGELFPGVRATGTDTPRAAEIKGRAEMARVLAEELADRQTLPDPVLEIAHEDHGTLVLDRATAEEARRRARDTGLPHNLARPAFAFRIIDALTEQLADRIGADPLGGPNLLDPTDIAQLGKEIAGSPEVQAAIDALWPSLTAQELVAGFLEDPARLDPEDAAAVRRPAPRTGADARIDWTPADVPLLDEAAELLGEDDSAARAAAARERQERIEYAQGVLELSYGSRTQEFEDREDEDSEVLAAHDIIDAERFADRHEETDTRSAAERAAADRTWAFGHIVVDEAQELSAMAWRLLMRRSPSRSMTLVGDPAQTGDAAGCDTWEEILRPYAGERWELTKLGVNYRTPAEIMAVAAEVRRLAEPGFEPPRSVRSTGAHPVVRAVPRPELAHAAAELTSEQVKEQAAEGREGRLAVIAPQGLLPALAAELPDASWGRTPDLTRRVVLLDARQAKGLEFDTVVVVDPEGILDGSPRGINDLYVALTRATQRLGIVRDRDVPPRPASLAP</sequence>
<accession>A0ABN1UIY8</accession>
<dbReference type="Gene3D" id="3.40.50.300">
    <property type="entry name" value="P-loop containing nucleotide triphosphate hydrolases"/>
    <property type="match status" value="3"/>
</dbReference>
<evidence type="ECO:0000256" key="5">
    <source>
        <dbReference type="PROSITE-ProRule" id="PRU00560"/>
    </source>
</evidence>
<evidence type="ECO:0000256" key="2">
    <source>
        <dbReference type="ARBA" id="ARBA00022801"/>
    </source>
</evidence>
<gene>
    <name evidence="7" type="ORF">GCM10009654_02300</name>
</gene>
<keyword evidence="4 5" id="KW-0067">ATP-binding</keyword>
<keyword evidence="1 5" id="KW-0547">Nucleotide-binding</keyword>
<evidence type="ECO:0000256" key="1">
    <source>
        <dbReference type="ARBA" id="ARBA00022741"/>
    </source>
</evidence>
<dbReference type="InterPro" id="IPR014016">
    <property type="entry name" value="UvrD-like_ATP-bd"/>
</dbReference>
<organism evidence="7 8">
    <name type="scientific">Streptomyces hebeiensis</name>
    <dbReference type="NCBI Taxonomy" id="229486"/>
    <lineage>
        <taxon>Bacteria</taxon>
        <taxon>Bacillati</taxon>
        <taxon>Actinomycetota</taxon>
        <taxon>Actinomycetes</taxon>
        <taxon>Kitasatosporales</taxon>
        <taxon>Streptomycetaceae</taxon>
        <taxon>Streptomyces</taxon>
    </lineage>
</organism>
<dbReference type="InterPro" id="IPR027417">
    <property type="entry name" value="P-loop_NTPase"/>
</dbReference>
<keyword evidence="2 5" id="KW-0378">Hydrolase</keyword>
<feature type="binding site" evidence="5">
    <location>
        <begin position="207"/>
        <end position="214"/>
    </location>
    <ligand>
        <name>ATP</name>
        <dbReference type="ChEBI" id="CHEBI:30616"/>
    </ligand>
</feature>
<dbReference type="PROSITE" id="PS51198">
    <property type="entry name" value="UVRD_HELICASE_ATP_BIND"/>
    <property type="match status" value="1"/>
</dbReference>
<dbReference type="Pfam" id="PF13538">
    <property type="entry name" value="UvrD_C_2"/>
    <property type="match status" value="1"/>
</dbReference>
<reference evidence="7 8" key="1">
    <citation type="journal article" date="2019" name="Int. J. Syst. Evol. Microbiol.">
        <title>The Global Catalogue of Microorganisms (GCM) 10K type strain sequencing project: providing services to taxonomists for standard genome sequencing and annotation.</title>
        <authorList>
            <consortium name="The Broad Institute Genomics Platform"/>
            <consortium name="The Broad Institute Genome Sequencing Center for Infectious Disease"/>
            <person name="Wu L."/>
            <person name="Ma J."/>
        </authorList>
    </citation>
    <scope>NUCLEOTIDE SEQUENCE [LARGE SCALE GENOMIC DNA]</scope>
    <source>
        <strain evidence="7 8">JCM 12696</strain>
    </source>
</reference>
<dbReference type="EMBL" id="BAAAKV010000001">
    <property type="protein sequence ID" value="GAA1150501.1"/>
    <property type="molecule type" value="Genomic_DNA"/>
</dbReference>
<evidence type="ECO:0000256" key="4">
    <source>
        <dbReference type="ARBA" id="ARBA00022840"/>
    </source>
</evidence>
<dbReference type="InterPro" id="IPR027785">
    <property type="entry name" value="UvrD-like_helicase_C"/>
</dbReference>
<evidence type="ECO:0000313" key="7">
    <source>
        <dbReference type="EMBL" id="GAA1150501.1"/>
    </source>
</evidence>